<name>A0A7Z0EUE7_9ACTN</name>
<evidence type="ECO:0000313" key="3">
    <source>
        <dbReference type="Proteomes" id="UP000572051"/>
    </source>
</evidence>
<evidence type="ECO:0000256" key="1">
    <source>
        <dbReference type="SAM" id="MobiDB-lite"/>
    </source>
</evidence>
<comment type="caution">
    <text evidence="2">The sequence shown here is derived from an EMBL/GenBank/DDBJ whole genome shotgun (WGS) entry which is preliminary data.</text>
</comment>
<sequence>MLPVYQESWSGIVASGFTSTPPVCPVSSPNTPCVPRAVDFLGSPTPVTVRRVRLLGLGGARSGAPARNAGGSARWRAYRRTPLGRPATALAHSDCSRAPIGLHSPPLRTPRVAESPRHLQRPASARALRPHPHATGRLVNSPCSAVSRLAYPARPASSVRTPTLLVGSSKGARYLRPTLPLLAPHPAHLPEVGVRLWAVSCPGWAEPSPGGHYACSANGEGARPLTPSSPLRPPGGGSGGTHPGEVPKV</sequence>
<accession>A0A7Z0EUE7</accession>
<organism evidence="2 3">
    <name type="scientific">Nocardiopsis aegyptia</name>
    <dbReference type="NCBI Taxonomy" id="220378"/>
    <lineage>
        <taxon>Bacteria</taxon>
        <taxon>Bacillati</taxon>
        <taxon>Actinomycetota</taxon>
        <taxon>Actinomycetes</taxon>
        <taxon>Streptosporangiales</taxon>
        <taxon>Nocardiopsidaceae</taxon>
        <taxon>Nocardiopsis</taxon>
    </lineage>
</organism>
<dbReference type="EMBL" id="JACCFS010000001">
    <property type="protein sequence ID" value="NYJ37498.1"/>
    <property type="molecule type" value="Genomic_DNA"/>
</dbReference>
<protein>
    <submittedName>
        <fullName evidence="2">Uncharacterized protein</fullName>
    </submittedName>
</protein>
<dbReference type="AlphaFoldDB" id="A0A7Z0EUE7"/>
<gene>
    <name evidence="2" type="ORF">HNR10_005379</name>
</gene>
<proteinExistence type="predicted"/>
<evidence type="ECO:0000313" key="2">
    <source>
        <dbReference type="EMBL" id="NYJ37498.1"/>
    </source>
</evidence>
<feature type="region of interest" description="Disordered" evidence="1">
    <location>
        <begin position="215"/>
        <end position="249"/>
    </location>
</feature>
<reference evidence="2 3" key="1">
    <citation type="submission" date="2020-07" db="EMBL/GenBank/DDBJ databases">
        <title>Sequencing the genomes of 1000 actinobacteria strains.</title>
        <authorList>
            <person name="Klenk H.-P."/>
        </authorList>
    </citation>
    <scope>NUCLEOTIDE SEQUENCE [LARGE SCALE GENOMIC DNA]</scope>
    <source>
        <strain evidence="2 3">DSM 44442</strain>
    </source>
</reference>
<keyword evidence="3" id="KW-1185">Reference proteome</keyword>
<dbReference type="Proteomes" id="UP000572051">
    <property type="component" value="Unassembled WGS sequence"/>
</dbReference>